<evidence type="ECO:0000313" key="2">
    <source>
        <dbReference type="Proteomes" id="UP000253490"/>
    </source>
</evidence>
<dbReference type="RefSeq" id="WP_113920065.1">
    <property type="nucleotide sequence ID" value="NZ_QNRX01000005.1"/>
</dbReference>
<dbReference type="OrthoDB" id="1752428at2"/>
<name>A0A366IBI3_9FIRM</name>
<gene>
    <name evidence="1" type="ORF">DES36_1058</name>
</gene>
<dbReference type="InterPro" id="IPR045507">
    <property type="entry name" value="DUF6483"/>
</dbReference>
<sequence>MIKQDYIMRMVDDLIRLLAKLFFNKDTISYELPSEENYTQTDYLYKQLLNLIGKGKINEAENLLFQNIDSNDKRYMELALDFYAKLNNLDDELLEKSNFPREEIEQGVKEIAKVFGLSLF</sequence>
<comment type="caution">
    <text evidence="1">The sequence shown here is derived from an EMBL/GenBank/DDBJ whole genome shotgun (WGS) entry which is preliminary data.</text>
</comment>
<dbReference type="Proteomes" id="UP000253490">
    <property type="component" value="Unassembled WGS sequence"/>
</dbReference>
<keyword evidence="2" id="KW-1185">Reference proteome</keyword>
<organism evidence="1 2">
    <name type="scientific">Alkalibaculum bacchi</name>
    <dbReference type="NCBI Taxonomy" id="645887"/>
    <lineage>
        <taxon>Bacteria</taxon>
        <taxon>Bacillati</taxon>
        <taxon>Bacillota</taxon>
        <taxon>Clostridia</taxon>
        <taxon>Eubacteriales</taxon>
        <taxon>Eubacteriaceae</taxon>
        <taxon>Alkalibaculum</taxon>
    </lineage>
</organism>
<dbReference type="EMBL" id="QNRX01000005">
    <property type="protein sequence ID" value="RBP66629.1"/>
    <property type="molecule type" value="Genomic_DNA"/>
</dbReference>
<dbReference type="AlphaFoldDB" id="A0A366IBI3"/>
<reference evidence="1 2" key="1">
    <citation type="submission" date="2018-06" db="EMBL/GenBank/DDBJ databases">
        <title>Genomic Encyclopedia of Type Strains, Phase IV (KMG-IV): sequencing the most valuable type-strain genomes for metagenomic binning, comparative biology and taxonomic classification.</title>
        <authorList>
            <person name="Goeker M."/>
        </authorList>
    </citation>
    <scope>NUCLEOTIDE SEQUENCE [LARGE SCALE GENOMIC DNA]</scope>
    <source>
        <strain evidence="1 2">DSM 22112</strain>
    </source>
</reference>
<protein>
    <submittedName>
        <fullName evidence="1">Uncharacterized protein</fullName>
    </submittedName>
</protein>
<dbReference type="Pfam" id="PF20092">
    <property type="entry name" value="DUF6483"/>
    <property type="match status" value="1"/>
</dbReference>
<accession>A0A366IBI3</accession>
<evidence type="ECO:0000313" key="1">
    <source>
        <dbReference type="EMBL" id="RBP66629.1"/>
    </source>
</evidence>
<proteinExistence type="predicted"/>